<dbReference type="EMBL" id="DWZD01000042">
    <property type="protein sequence ID" value="HJA79422.1"/>
    <property type="molecule type" value="Genomic_DNA"/>
</dbReference>
<dbReference type="GO" id="GO:0009116">
    <property type="term" value="P:nucleoside metabolic process"/>
    <property type="evidence" value="ECO:0007669"/>
    <property type="project" value="InterPro"/>
</dbReference>
<comment type="catalytic activity">
    <reaction evidence="1">
        <text>futalosine + H2O = dehypoxanthine futalosine + hypoxanthine</text>
        <dbReference type="Rhea" id="RHEA:25904"/>
        <dbReference type="ChEBI" id="CHEBI:15377"/>
        <dbReference type="ChEBI" id="CHEBI:17368"/>
        <dbReference type="ChEBI" id="CHEBI:58863"/>
        <dbReference type="ChEBI" id="CHEBI:58864"/>
        <dbReference type="EC" id="3.2.2.26"/>
    </reaction>
</comment>
<dbReference type="GO" id="GO:0008782">
    <property type="term" value="F:adenosylhomocysteine nucleosidase activity"/>
    <property type="evidence" value="ECO:0007669"/>
    <property type="project" value="TreeGrafter"/>
</dbReference>
<evidence type="ECO:0000256" key="2">
    <source>
        <dbReference type="NCBIfam" id="TIGR03664"/>
    </source>
</evidence>
<dbReference type="GO" id="GO:0019284">
    <property type="term" value="P:L-methionine salvage from S-adenosylmethionine"/>
    <property type="evidence" value="ECO:0007669"/>
    <property type="project" value="TreeGrafter"/>
</dbReference>
<dbReference type="NCBIfam" id="TIGR03664">
    <property type="entry name" value="fut_nucase"/>
    <property type="match status" value="1"/>
</dbReference>
<keyword evidence="1" id="KW-0474">Menaquinone biosynthesis</keyword>
<evidence type="ECO:0000259" key="3">
    <source>
        <dbReference type="Pfam" id="PF01048"/>
    </source>
</evidence>
<comment type="function">
    <text evidence="1">Catalyzes the hydrolysis of futalosine (FL) to dehypoxanthine futalosine (DHFL) and hypoxanthine, a step in the biosynthesis of menaquinone (MK, vitamin K2).</text>
</comment>
<keyword evidence="4" id="KW-0326">Glycosidase</keyword>
<dbReference type="Pfam" id="PF01048">
    <property type="entry name" value="PNP_UDP_1"/>
    <property type="match status" value="1"/>
</dbReference>
<comment type="caution">
    <text evidence="4">The sequence shown here is derived from an EMBL/GenBank/DDBJ whole genome shotgun (WGS) entry which is preliminary data.</text>
</comment>
<dbReference type="InterPro" id="IPR000845">
    <property type="entry name" value="Nucleoside_phosphorylase_d"/>
</dbReference>
<protein>
    <recommendedName>
        <fullName evidence="1 2">Futalosine hydrolase</fullName>
        <shortName evidence="1">FL hydrolase</shortName>
        <ecNumber evidence="1 2">3.2.2.26</ecNumber>
    </recommendedName>
    <alternativeName>
        <fullName evidence="1">Futalosine nucleosidase</fullName>
    </alternativeName>
    <alternativeName>
        <fullName evidence="1">Menaquinone biosynthetic enzyme MqnB</fullName>
    </alternativeName>
</protein>
<dbReference type="GO" id="GO:0005829">
    <property type="term" value="C:cytosol"/>
    <property type="evidence" value="ECO:0007669"/>
    <property type="project" value="TreeGrafter"/>
</dbReference>
<comment type="similarity">
    <text evidence="1">Belongs to the PNP/UDP phosphorylase family. Futalosine hydrolase subfamily.</text>
</comment>
<dbReference type="EC" id="3.2.2.26" evidence="1 2"/>
<reference evidence="4" key="1">
    <citation type="journal article" date="2021" name="PeerJ">
        <title>Extensive microbial diversity within the chicken gut microbiome revealed by metagenomics and culture.</title>
        <authorList>
            <person name="Gilroy R."/>
            <person name="Ravi A."/>
            <person name="Getino M."/>
            <person name="Pursley I."/>
            <person name="Horton D.L."/>
            <person name="Alikhan N.F."/>
            <person name="Baker D."/>
            <person name="Gharbi K."/>
            <person name="Hall N."/>
            <person name="Watson M."/>
            <person name="Adriaenssens E.M."/>
            <person name="Foster-Nyarko E."/>
            <person name="Jarju S."/>
            <person name="Secka A."/>
            <person name="Antonio M."/>
            <person name="Oren A."/>
            <person name="Chaudhuri R.R."/>
            <person name="La Ragione R."/>
            <person name="Hildebrand F."/>
            <person name="Pallen M.J."/>
        </authorList>
    </citation>
    <scope>NUCLEOTIDE SEQUENCE</scope>
    <source>
        <strain evidence="4">5032</strain>
    </source>
</reference>
<dbReference type="HAMAP" id="MF_00991">
    <property type="entry name" value="MqnB"/>
    <property type="match status" value="1"/>
</dbReference>
<dbReference type="Gene3D" id="3.40.50.1580">
    <property type="entry name" value="Nucleoside phosphorylase domain"/>
    <property type="match status" value="1"/>
</dbReference>
<dbReference type="PANTHER" id="PTHR46832:SF2">
    <property type="entry name" value="FUTALOSINE HYDROLASE"/>
    <property type="match status" value="1"/>
</dbReference>
<dbReference type="GO" id="GO:0009234">
    <property type="term" value="P:menaquinone biosynthetic process"/>
    <property type="evidence" value="ECO:0007669"/>
    <property type="project" value="UniProtKB-UniRule"/>
</dbReference>
<dbReference type="GO" id="GO:0008930">
    <property type="term" value="F:methylthioadenosine nucleosidase activity"/>
    <property type="evidence" value="ECO:0007669"/>
    <property type="project" value="TreeGrafter"/>
</dbReference>
<accession>A0A9D2KQ52</accession>
<dbReference type="InterPro" id="IPR019963">
    <property type="entry name" value="FL_hydrolase_MqnB"/>
</dbReference>
<dbReference type="Proteomes" id="UP000823821">
    <property type="component" value="Unassembled WGS sequence"/>
</dbReference>
<organism evidence="4 5">
    <name type="scientific">Candidatus Desulfovibrio intestinavium</name>
    <dbReference type="NCBI Taxonomy" id="2838534"/>
    <lineage>
        <taxon>Bacteria</taxon>
        <taxon>Pseudomonadati</taxon>
        <taxon>Thermodesulfobacteriota</taxon>
        <taxon>Desulfovibrionia</taxon>
        <taxon>Desulfovibrionales</taxon>
        <taxon>Desulfovibrionaceae</taxon>
        <taxon>Desulfovibrio</taxon>
    </lineage>
</organism>
<name>A0A9D2KQ52_9BACT</name>
<dbReference type="AlphaFoldDB" id="A0A9D2KQ52"/>
<dbReference type="InterPro" id="IPR035994">
    <property type="entry name" value="Nucleoside_phosphorylase_sf"/>
</dbReference>
<sequence length="241" mass="25384">MILLCAATPDELLAAVPASLLPHEPAGLPLLKPLPLRLGTTGQGVACVTGVGPINAALGMGIVLAQCAAAGQRLRAVIHVGLAGSFDLERWPLGALHVVGEEIWPEYGLHDGRQVVAQAFGFPQWSDGKREVRDRLNLATAADLGLKWRGSGLTDEQPVRSLTVAGVSASVQRVQHLRQLYGAALENMEGFAVAYAAARAGLPCLEVRSVSNKVGPRAAHEKDFPGALRQLARILPALNLV</sequence>
<evidence type="ECO:0000313" key="5">
    <source>
        <dbReference type="Proteomes" id="UP000823821"/>
    </source>
</evidence>
<dbReference type="PANTHER" id="PTHR46832">
    <property type="entry name" value="5'-METHYLTHIOADENOSINE/S-ADENOSYLHOMOCYSTEINE NUCLEOSIDASE"/>
    <property type="match status" value="1"/>
</dbReference>
<evidence type="ECO:0000256" key="1">
    <source>
        <dbReference type="HAMAP-Rule" id="MF_00991"/>
    </source>
</evidence>
<dbReference type="SUPFAM" id="SSF53167">
    <property type="entry name" value="Purine and uridine phosphorylases"/>
    <property type="match status" value="1"/>
</dbReference>
<gene>
    <name evidence="1 4" type="primary">mqnB</name>
    <name evidence="4" type="ORF">H9784_07655</name>
</gene>
<keyword evidence="1 4" id="KW-0378">Hydrolase</keyword>
<evidence type="ECO:0000313" key="4">
    <source>
        <dbReference type="EMBL" id="HJA79422.1"/>
    </source>
</evidence>
<proteinExistence type="inferred from homology"/>
<feature type="domain" description="Nucleoside phosphorylase" evidence="3">
    <location>
        <begin position="34"/>
        <end position="224"/>
    </location>
</feature>
<comment type="pathway">
    <text evidence="1">Quinol/quinone metabolism; menaquinone biosynthesis.</text>
</comment>
<reference evidence="4" key="2">
    <citation type="submission" date="2021-04" db="EMBL/GenBank/DDBJ databases">
        <authorList>
            <person name="Gilroy R."/>
        </authorList>
    </citation>
    <scope>NUCLEOTIDE SEQUENCE</scope>
    <source>
        <strain evidence="4">5032</strain>
    </source>
</reference>